<dbReference type="Gene3D" id="3.40.50.11110">
    <property type="entry name" value="Sialyltransferase, C-terminal GT-B Rossman nucleotide-binding domain"/>
    <property type="match status" value="1"/>
</dbReference>
<comment type="caution">
    <text evidence="1">The sequence shown here is derived from an EMBL/GenBank/DDBJ whole genome shotgun (WGS) entry which is preliminary data.</text>
</comment>
<sequence length="358" mass="40857">MKALALVETPLQLLCVKEAADAMELTSVTVFVVSDLRSNSYTQLTKLRSWFRDFSSEKYQFVVADLSSVAGESLELRIGLYADLFNELDHDQFDRLLLCEYRSQWQKDIAATLSHIDTWLLDDGAATLCYLFFHVPAKKQFSLPQTGTEERQAEANRIKQSMNLSTGEPAKLSLFTMFHAHVPNSIVSQPNNLRCIYKLFDAVDSSSMVFIGTNMVELGMSTADQYHSIVKEIIQSTNKKVIYIPHRGQSKENNELFKSKFPTVEFLTLDMPLELWIHEQHKPPGHIVGFYSTAFYIANLAFPQINLTCIAFTQNMLDKAEETHVFGSNLFTNKEAFALAYDYLPEKVVRYESHLMQN</sequence>
<gene>
    <name evidence="1" type="ORF">DRW07_16875</name>
</gene>
<dbReference type="Proteomes" id="UP000275281">
    <property type="component" value="Unassembled WGS sequence"/>
</dbReference>
<dbReference type="Pfam" id="PF07388">
    <property type="entry name" value="A-2_8-polyST"/>
    <property type="match status" value="1"/>
</dbReference>
<dbReference type="EMBL" id="RPOK01000006">
    <property type="protein sequence ID" value="RPJ64993.1"/>
    <property type="molecule type" value="Genomic_DNA"/>
</dbReference>
<evidence type="ECO:0000313" key="1">
    <source>
        <dbReference type="EMBL" id="RPJ64993.1"/>
    </source>
</evidence>
<proteinExistence type="predicted"/>
<dbReference type="AlphaFoldDB" id="A0A3N5XX81"/>
<keyword evidence="2" id="KW-1185">Reference proteome</keyword>
<name>A0A3N5XX81_9ALTE</name>
<evidence type="ECO:0000313" key="2">
    <source>
        <dbReference type="Proteomes" id="UP000275281"/>
    </source>
</evidence>
<dbReference type="RefSeq" id="WP_124029122.1">
    <property type="nucleotide sequence ID" value="NZ_JBHRSN010000013.1"/>
</dbReference>
<reference evidence="1 2" key="1">
    <citation type="submission" date="2018-11" db="EMBL/GenBank/DDBJ databases">
        <authorList>
            <person name="Ye M.-Q."/>
            <person name="Du Z.-J."/>
        </authorList>
    </citation>
    <scope>NUCLEOTIDE SEQUENCE [LARGE SCALE GENOMIC DNA]</scope>
    <source>
        <strain evidence="1 2">U0105</strain>
    </source>
</reference>
<accession>A0A3N5XX81</accession>
<dbReference type="InterPro" id="IPR010866">
    <property type="entry name" value="A-2_8-polyST"/>
</dbReference>
<organism evidence="1 2">
    <name type="scientific">Alteromonas sediminis</name>
    <dbReference type="NCBI Taxonomy" id="2259342"/>
    <lineage>
        <taxon>Bacteria</taxon>
        <taxon>Pseudomonadati</taxon>
        <taxon>Pseudomonadota</taxon>
        <taxon>Gammaproteobacteria</taxon>
        <taxon>Alteromonadales</taxon>
        <taxon>Alteromonadaceae</taxon>
        <taxon>Alteromonas/Salinimonas group</taxon>
        <taxon>Alteromonas</taxon>
    </lineage>
</organism>
<dbReference type="OrthoDB" id="6350315at2"/>
<protein>
    <submittedName>
        <fullName evidence="1">Uncharacterized protein</fullName>
    </submittedName>
</protein>